<evidence type="ECO:0000256" key="7">
    <source>
        <dbReference type="ARBA" id="ARBA00065452"/>
    </source>
</evidence>
<feature type="region of interest" description="Disordered" evidence="9">
    <location>
        <begin position="403"/>
        <end position="440"/>
    </location>
</feature>
<proteinExistence type="inferred from homology"/>
<feature type="domain" description="Beta-Casp" evidence="10">
    <location>
        <begin position="242"/>
        <end position="367"/>
    </location>
</feature>
<dbReference type="AlphaFoldDB" id="A0AAV5WI14"/>
<dbReference type="Pfam" id="PF13299">
    <property type="entry name" value="CPSF100_C"/>
    <property type="match status" value="1"/>
</dbReference>
<dbReference type="InterPro" id="IPR035639">
    <property type="entry name" value="CPSF2_MBL"/>
</dbReference>
<evidence type="ECO:0000313" key="11">
    <source>
        <dbReference type="EMBL" id="GMT31714.1"/>
    </source>
</evidence>
<dbReference type="GO" id="GO:0006398">
    <property type="term" value="P:mRNA 3'-end processing by stem-loop binding and cleavage"/>
    <property type="evidence" value="ECO:0007669"/>
    <property type="project" value="InterPro"/>
</dbReference>
<keyword evidence="12" id="KW-1185">Reference proteome</keyword>
<evidence type="ECO:0000256" key="8">
    <source>
        <dbReference type="RuleBase" id="RU365006"/>
    </source>
</evidence>
<comment type="subunit">
    <text evidence="7">CPSF is a heterotetramer composed of four distinct subunits 160, 100, 70 and 30 kDa.</text>
</comment>
<dbReference type="EMBL" id="BTSY01000006">
    <property type="protein sequence ID" value="GMT31714.1"/>
    <property type="molecule type" value="Genomic_DNA"/>
</dbReference>
<dbReference type="SUPFAM" id="SSF56281">
    <property type="entry name" value="Metallo-hydrolase/oxidoreductase"/>
    <property type="match status" value="1"/>
</dbReference>
<dbReference type="GO" id="GO:0003723">
    <property type="term" value="F:RNA binding"/>
    <property type="evidence" value="ECO:0007669"/>
    <property type="project" value="UniProtKB-KW"/>
</dbReference>
<comment type="similarity">
    <text evidence="2 8">Belongs to the metallo-beta-lactamase superfamily. RNA-metabolizing metallo-beta-lactamase-like family. CPSF2/YSH1 subfamily.</text>
</comment>
<organism evidence="11 12">
    <name type="scientific">Pristionchus fissidentatus</name>
    <dbReference type="NCBI Taxonomy" id="1538716"/>
    <lineage>
        <taxon>Eukaryota</taxon>
        <taxon>Metazoa</taxon>
        <taxon>Ecdysozoa</taxon>
        <taxon>Nematoda</taxon>
        <taxon>Chromadorea</taxon>
        <taxon>Rhabditida</taxon>
        <taxon>Rhabditina</taxon>
        <taxon>Diplogasteromorpha</taxon>
        <taxon>Diplogasteroidea</taxon>
        <taxon>Neodiplogasteridae</taxon>
        <taxon>Pristionchus</taxon>
    </lineage>
</organism>
<dbReference type="SMART" id="SM01027">
    <property type="entry name" value="Beta-Casp"/>
    <property type="match status" value="1"/>
</dbReference>
<evidence type="ECO:0000256" key="4">
    <source>
        <dbReference type="ARBA" id="ARBA00022884"/>
    </source>
</evidence>
<dbReference type="Proteomes" id="UP001432322">
    <property type="component" value="Unassembled WGS sequence"/>
</dbReference>
<name>A0AAV5WI14_9BILA</name>
<gene>
    <name evidence="11" type="ORF">PFISCL1PPCAC_23011</name>
</gene>
<feature type="region of interest" description="Disordered" evidence="9">
    <location>
        <begin position="746"/>
        <end position="766"/>
    </location>
</feature>
<reference evidence="11" key="1">
    <citation type="submission" date="2023-10" db="EMBL/GenBank/DDBJ databases">
        <title>Genome assembly of Pristionchus species.</title>
        <authorList>
            <person name="Yoshida K."/>
            <person name="Sommer R.J."/>
        </authorList>
    </citation>
    <scope>NUCLEOTIDE SEQUENCE</scope>
    <source>
        <strain evidence="11">RS5133</strain>
    </source>
</reference>
<accession>A0AAV5WI14</accession>
<comment type="subcellular location">
    <subcellularLocation>
        <location evidence="1 8">Nucleus</location>
    </subcellularLocation>
</comment>
<dbReference type="Gene3D" id="3.60.15.10">
    <property type="entry name" value="Ribonuclease Z/Hydroxyacylglutathione hydrolase-like"/>
    <property type="match status" value="1"/>
</dbReference>
<comment type="caution">
    <text evidence="11">The sequence shown here is derived from an EMBL/GenBank/DDBJ whole genome shotgun (WGS) entry which is preliminary data.</text>
</comment>
<dbReference type="Pfam" id="PF16661">
    <property type="entry name" value="Lactamase_B_6"/>
    <property type="match status" value="1"/>
</dbReference>
<comment type="function">
    <text evidence="6">CPSF plays a key role in pre-mRNA 3'-end formation, recognizing the AAUAAA signal sequence and interacting with poly(A)polymerase and other factors to bring about cleavage and poly(A) addition.</text>
</comment>
<dbReference type="InterPro" id="IPR036866">
    <property type="entry name" value="RibonucZ/Hydroxyglut_hydro"/>
</dbReference>
<keyword evidence="3 8" id="KW-0507">mRNA processing</keyword>
<evidence type="ECO:0000256" key="6">
    <source>
        <dbReference type="ARBA" id="ARBA00058386"/>
    </source>
</evidence>
<dbReference type="CDD" id="cd16293">
    <property type="entry name" value="CPSF2-like_MBL-fold"/>
    <property type="match status" value="1"/>
</dbReference>
<keyword evidence="5 8" id="KW-0539">Nucleus</keyword>
<evidence type="ECO:0000256" key="3">
    <source>
        <dbReference type="ARBA" id="ARBA00022664"/>
    </source>
</evidence>
<dbReference type="PANTHER" id="PTHR45922:SF1">
    <property type="entry name" value="CLEAVAGE AND POLYADENYLATION SPECIFICITY FACTOR SUBUNIT 2"/>
    <property type="match status" value="1"/>
</dbReference>
<evidence type="ECO:0000259" key="10">
    <source>
        <dbReference type="SMART" id="SM01027"/>
    </source>
</evidence>
<evidence type="ECO:0000313" key="12">
    <source>
        <dbReference type="Proteomes" id="UP001432322"/>
    </source>
</evidence>
<dbReference type="PANTHER" id="PTHR45922">
    <property type="entry name" value="CLEAVAGE AND POLYADENYLATION SPECIFICITY FACTOR SUBUNIT 2"/>
    <property type="match status" value="1"/>
</dbReference>
<evidence type="ECO:0000256" key="2">
    <source>
        <dbReference type="ARBA" id="ARBA00010624"/>
    </source>
</evidence>
<keyword evidence="4 8" id="KW-0694">RNA-binding</keyword>
<feature type="compositionally biased region" description="Acidic residues" evidence="9">
    <location>
        <begin position="751"/>
        <end position="766"/>
    </location>
</feature>
<dbReference type="InterPro" id="IPR025069">
    <property type="entry name" value="Cpsf2_C"/>
</dbReference>
<evidence type="ECO:0000256" key="9">
    <source>
        <dbReference type="SAM" id="MobiDB-lite"/>
    </source>
</evidence>
<protein>
    <recommendedName>
        <fullName evidence="8">Cleavage and polyadenylation specificity factor subunit 2</fullName>
    </recommendedName>
    <alternativeName>
        <fullName evidence="8">Cleavage and polyadenylation specificity factor 100 kDa subunit</fullName>
    </alternativeName>
</protein>
<dbReference type="FunFam" id="3.60.15.10:FF:000008">
    <property type="entry name" value="Cleavage and polyadenylation specificity factor subunit 2"/>
    <property type="match status" value="1"/>
</dbReference>
<evidence type="ECO:0000256" key="5">
    <source>
        <dbReference type="ARBA" id="ARBA00023242"/>
    </source>
</evidence>
<dbReference type="InterPro" id="IPR027075">
    <property type="entry name" value="CPSF2"/>
</dbReference>
<dbReference type="Pfam" id="PF07521">
    <property type="entry name" value="RMMBL"/>
    <property type="match status" value="1"/>
</dbReference>
<sequence>MTSIVKLEALSGAKDDGPLCYLLQVDDVYLLLDCGWDENFDLLYIEAVKKRVPYISAVLLSYADTSHAGALPHLVAKCGLTCPIYATGPTCKMGVMYAYDWLQSHKAVEDFTNFTFDDVDAAFDRVQQLKYNQTVSLKGDSGLQVVPLPAGHIIGGAIWRISKAGDDEIVYAVDYNHKKERHLNGCVFDAIQRPHLLITDSFNAMYKQPGRKQRDEKLVTRMQRTLQSGGDCLVVIDTAGRVLEIAHLLDQLWSNKDAALSSFNLVMLSHVASSVVRFAKSQVEWMSDKVMRSFEQGRFNPFQFEHVQLCHSHAEVTRVRSPKVVLCSDLSMECGFSRELFLEWCSDTKNTIILTGRSGERTLGSKLIRMAERMERGAHMSKQLTLEIKRRIRLEGAELEDHRARRLHEHQEEARKKMEANRRRGGAGAKADASDSDSDDDDVIASAVAAVTGVQKGVEAAAAAAAAAGGGAAAPIPSTPRHSSTSGGIPPTTPMMEAKTFPTHESTSSTAVLSSYDIIQKWEHTQKASFFKQNKKSFPMFGYQEERVKWDDYGEVIRPEDYMMDAIVLPTMNTPGQLVNGLASMGVDQRPVDMKMKMDPDGPAAAAPAAAAADAMPVEEEWPTKCLKYITKLEVLCRVEFIDFEGRSDGESIKKILSQIKPKQLMIVHGDKTSTMHLAEYAQASGAVAGKIFTPKLGEIVDATVESRIFQVALSDALLSALSFQKVKDAELVWLDARLLKRAADEATVKEEEEEEGGEGEDEEMEVDDADAIAPPSHKRMRSKRQADRFLLDALPSAGIPPHQAVFVNEPKLSDMRQVLQAAGHAAEFSAGVLYISGIASIRRNDAGRFHVEGCASQQYFEIRDLIYKQFAIV</sequence>
<feature type="compositionally biased region" description="Basic and acidic residues" evidence="9">
    <location>
        <begin position="403"/>
        <end position="422"/>
    </location>
</feature>
<dbReference type="InterPro" id="IPR011108">
    <property type="entry name" value="RMMBL"/>
</dbReference>
<dbReference type="InterPro" id="IPR022712">
    <property type="entry name" value="Beta_Casp"/>
</dbReference>
<dbReference type="Pfam" id="PF10996">
    <property type="entry name" value="Beta-Casp"/>
    <property type="match status" value="1"/>
</dbReference>
<dbReference type="GO" id="GO:0005847">
    <property type="term" value="C:mRNA cleavage and polyadenylation specificity factor complex"/>
    <property type="evidence" value="ECO:0007669"/>
    <property type="project" value="InterPro"/>
</dbReference>
<evidence type="ECO:0000256" key="1">
    <source>
        <dbReference type="ARBA" id="ARBA00004123"/>
    </source>
</evidence>
<dbReference type="InterPro" id="IPR001279">
    <property type="entry name" value="Metallo-B-lactamas"/>
</dbReference>